<protein>
    <recommendedName>
        <fullName evidence="4">DUF5673 domain-containing protein</fullName>
    </recommendedName>
</protein>
<sequence>MNAFYTNLNKKTSTNYLRLILGILMIGATVYIQFFSSITRFQPYQLILLFLFGVYYAIMGAGMNLINLIAKSFINISNDAMVVKPSIFKGKTVISWNDISEIQINITAIRIKRTDKTEFQFEYQQLEDEVIHTLKTAIAHQAKLNDISIS</sequence>
<evidence type="ECO:0008006" key="4">
    <source>
        <dbReference type="Google" id="ProtNLM"/>
    </source>
</evidence>
<reference evidence="2 3" key="1">
    <citation type="submission" date="2021-01" db="EMBL/GenBank/DDBJ databases">
        <title>Carboxyliciviraga sp.nov., isolated from coastal sediments.</title>
        <authorList>
            <person name="Lu D."/>
            <person name="Zhang T."/>
        </authorList>
    </citation>
    <scope>NUCLEOTIDE SEQUENCE [LARGE SCALE GENOMIC DNA]</scope>
    <source>
        <strain evidence="2 3">N1Y132</strain>
    </source>
</reference>
<dbReference type="Proteomes" id="UP000605676">
    <property type="component" value="Unassembled WGS sequence"/>
</dbReference>
<evidence type="ECO:0000313" key="2">
    <source>
        <dbReference type="EMBL" id="MBK3519095.1"/>
    </source>
</evidence>
<dbReference type="RefSeq" id="WP_200466315.1">
    <property type="nucleotide sequence ID" value="NZ_JAENRR010000052.1"/>
</dbReference>
<gene>
    <name evidence="2" type="ORF">JIV24_17235</name>
</gene>
<keyword evidence="1" id="KW-0812">Transmembrane</keyword>
<accession>A0ABS1HNC3</accession>
<name>A0ABS1HNC3_9BACT</name>
<feature type="transmembrane region" description="Helical" evidence="1">
    <location>
        <begin position="46"/>
        <end position="70"/>
    </location>
</feature>
<evidence type="ECO:0000256" key="1">
    <source>
        <dbReference type="SAM" id="Phobius"/>
    </source>
</evidence>
<proteinExistence type="predicted"/>
<evidence type="ECO:0000313" key="3">
    <source>
        <dbReference type="Proteomes" id="UP000605676"/>
    </source>
</evidence>
<keyword evidence="3" id="KW-1185">Reference proteome</keyword>
<dbReference type="EMBL" id="JAENRR010000052">
    <property type="protein sequence ID" value="MBK3519095.1"/>
    <property type="molecule type" value="Genomic_DNA"/>
</dbReference>
<feature type="transmembrane region" description="Helical" evidence="1">
    <location>
        <begin position="16"/>
        <end position="34"/>
    </location>
</feature>
<comment type="caution">
    <text evidence="2">The sequence shown here is derived from an EMBL/GenBank/DDBJ whole genome shotgun (WGS) entry which is preliminary data.</text>
</comment>
<organism evidence="2 3">
    <name type="scientific">Carboxylicivirga marina</name>
    <dbReference type="NCBI Taxonomy" id="2800988"/>
    <lineage>
        <taxon>Bacteria</taxon>
        <taxon>Pseudomonadati</taxon>
        <taxon>Bacteroidota</taxon>
        <taxon>Bacteroidia</taxon>
        <taxon>Marinilabiliales</taxon>
        <taxon>Marinilabiliaceae</taxon>
        <taxon>Carboxylicivirga</taxon>
    </lineage>
</organism>
<keyword evidence="1" id="KW-1133">Transmembrane helix</keyword>
<keyword evidence="1" id="KW-0472">Membrane</keyword>